<evidence type="ECO:0000256" key="6">
    <source>
        <dbReference type="SAM" id="MobiDB-lite"/>
    </source>
</evidence>
<keyword evidence="1 5" id="KW-1003">Cell membrane</keyword>
<gene>
    <name evidence="7" type="ORF">GCM10009838_55480</name>
</gene>
<evidence type="ECO:0000313" key="8">
    <source>
        <dbReference type="Proteomes" id="UP001499854"/>
    </source>
</evidence>
<feature type="compositionally biased region" description="Low complexity" evidence="6">
    <location>
        <begin position="978"/>
        <end position="988"/>
    </location>
</feature>
<dbReference type="HAMAP" id="MF_01600">
    <property type="entry name" value="UPF0182"/>
    <property type="match status" value="1"/>
</dbReference>
<organism evidence="7 8">
    <name type="scientific">Catenulispora subtropica</name>
    <dbReference type="NCBI Taxonomy" id="450798"/>
    <lineage>
        <taxon>Bacteria</taxon>
        <taxon>Bacillati</taxon>
        <taxon>Actinomycetota</taxon>
        <taxon>Actinomycetes</taxon>
        <taxon>Catenulisporales</taxon>
        <taxon>Catenulisporaceae</taxon>
        <taxon>Catenulispora</taxon>
    </lineage>
</organism>
<accession>A0ABP5DWV6</accession>
<evidence type="ECO:0000256" key="4">
    <source>
        <dbReference type="ARBA" id="ARBA00023136"/>
    </source>
</evidence>
<feature type="transmembrane region" description="Helical" evidence="5">
    <location>
        <begin position="256"/>
        <end position="274"/>
    </location>
</feature>
<comment type="subcellular location">
    <subcellularLocation>
        <location evidence="5">Cell membrane</location>
        <topology evidence="5">Multi-pass membrane protein</topology>
    </subcellularLocation>
</comment>
<keyword evidence="3 5" id="KW-1133">Transmembrane helix</keyword>
<feature type="transmembrane region" description="Helical" evidence="5">
    <location>
        <begin position="92"/>
        <end position="112"/>
    </location>
</feature>
<evidence type="ECO:0000256" key="5">
    <source>
        <dbReference type="HAMAP-Rule" id="MF_01600"/>
    </source>
</evidence>
<feature type="compositionally biased region" description="Gly residues" evidence="6">
    <location>
        <begin position="23"/>
        <end position="34"/>
    </location>
</feature>
<feature type="region of interest" description="Disordered" evidence="6">
    <location>
        <begin position="975"/>
        <end position="994"/>
    </location>
</feature>
<keyword evidence="4 5" id="KW-0472">Membrane</keyword>
<dbReference type="Pfam" id="PF03699">
    <property type="entry name" value="UPF0182"/>
    <property type="match status" value="1"/>
</dbReference>
<feature type="transmembrane region" description="Helical" evidence="5">
    <location>
        <begin position="301"/>
        <end position="322"/>
    </location>
</feature>
<keyword evidence="2 5" id="KW-0812">Transmembrane</keyword>
<keyword evidence="8" id="KW-1185">Reference proteome</keyword>
<feature type="region of interest" description="Disordered" evidence="6">
    <location>
        <begin position="766"/>
        <end position="786"/>
    </location>
</feature>
<dbReference type="EMBL" id="BAAAQM010000036">
    <property type="protein sequence ID" value="GAA1985959.1"/>
    <property type="molecule type" value="Genomic_DNA"/>
</dbReference>
<dbReference type="Proteomes" id="UP001499854">
    <property type="component" value="Unassembled WGS sequence"/>
</dbReference>
<feature type="transmembrane region" description="Helical" evidence="5">
    <location>
        <begin position="140"/>
        <end position="164"/>
    </location>
</feature>
<feature type="region of interest" description="Disordered" evidence="6">
    <location>
        <begin position="936"/>
        <end position="969"/>
    </location>
</feature>
<feature type="region of interest" description="Disordered" evidence="6">
    <location>
        <begin position="1"/>
        <end position="35"/>
    </location>
</feature>
<sequence length="1021" mass="110084">MAFEMPNFGGGDGDEDGREGHPAGSGGSGSGGGHRAAFGVPPRRTRVLAITLVILVLLIAAFLLFDTVYTSYLWYRSVGVAHVYRTRMVTEAVLFLVFGALMAVVVGANIWLAHRFRPPLTGVSLEQQALDRYRMALGPFLPWILVGVSLLLGIAAGTAATGAWRTYLLWSNSVPFGTKDAQFHKDIGFYVFTLPWLRHVQGFLLATMVVSLLAALLTHYLFAGVAVTPPTGSRPSGSRFSVGHSIGSRATRAAQVHISILLGLLVLVKAYAYWLDRYALTVAASTITDGWSGPTYKSVHAVLPAKTILLVIAVLCAVLFFGNAARLIASRNLPGIDRGGHPWALPALGVSLMVLASVVIGGVYPLVVQQLQVNPSQGSKEAPYIQKNIDATRAAYGLDDVEVRQYDAKTDATRNQLAADAETVTQIRIMDPSVISATYDQQQQVRGFYTFPDDLAVDRYPVGGKAQDTVVAVRRLKLDGIPSDQRNWVNDHLKYTHGYGVVAAKGNAAGSDGSPDYVERDLPATGALGDYEQRVYFSAGLPDYSIVGGTGKSTPAEFDYPGDQQQQTTTYTGKGGVPVGSFLNKLLYAVKFQEPKILLSNGVNQDSRILYDRDPKQRVQAVAPWLTIDGTTYPVVVGGRIEWVVDGYTTTDSYPYSTSTRLQDVAKDSQADTAHDPLNAGRVNYVRNSVKATVDAYDGTVTLYAWDESDPILKTWMKAFPGTVKPRSAISPDLLAHLRYPQDLFKAQRDILGRYHVTNPQEFFGGSSFWSTPNDPTKDPASAQPQPPYYLTLQMPGQQTPAFSLTSTMVPTKRSNLAAFMAVDSDSGPDYGKIRVLEIPTNSAIKGPEQVQNIFHNTFVDKLNLLRTGGATKVIEGNLLTLPVGNGLLYVEPVYVQPQSGQSTYPLLKSVMVAFGDKMAFEATLQQGLDEVFAGSAGATTGENPVSPTQPPTTSGPTAPGPTPPSDQLKAALDDATKAQNDAAAALAKSPPDWKAFGDAQQRLQDALTRAQSIEAGQQPK</sequence>
<reference evidence="8" key="1">
    <citation type="journal article" date="2019" name="Int. J. Syst. Evol. Microbiol.">
        <title>The Global Catalogue of Microorganisms (GCM) 10K type strain sequencing project: providing services to taxonomists for standard genome sequencing and annotation.</title>
        <authorList>
            <consortium name="The Broad Institute Genomics Platform"/>
            <consortium name="The Broad Institute Genome Sequencing Center for Infectious Disease"/>
            <person name="Wu L."/>
            <person name="Ma J."/>
        </authorList>
    </citation>
    <scope>NUCLEOTIDE SEQUENCE [LARGE SCALE GENOMIC DNA]</scope>
    <source>
        <strain evidence="8">JCM 16013</strain>
    </source>
</reference>
<evidence type="ECO:0000256" key="2">
    <source>
        <dbReference type="ARBA" id="ARBA00022692"/>
    </source>
</evidence>
<protein>
    <recommendedName>
        <fullName evidence="5">UPF0182 protein GCM10009838_55480</fullName>
    </recommendedName>
</protein>
<dbReference type="PANTHER" id="PTHR39344">
    <property type="entry name" value="UPF0182 PROTEIN SLL1060"/>
    <property type="match status" value="1"/>
</dbReference>
<comment type="caution">
    <text evidence="7">The sequence shown here is derived from an EMBL/GenBank/DDBJ whole genome shotgun (WGS) entry which is preliminary data.</text>
</comment>
<dbReference type="RefSeq" id="WP_344660066.1">
    <property type="nucleotide sequence ID" value="NZ_BAAAQM010000036.1"/>
</dbReference>
<evidence type="ECO:0000313" key="7">
    <source>
        <dbReference type="EMBL" id="GAA1985959.1"/>
    </source>
</evidence>
<feature type="transmembrane region" description="Helical" evidence="5">
    <location>
        <begin position="203"/>
        <end position="227"/>
    </location>
</feature>
<evidence type="ECO:0000256" key="1">
    <source>
        <dbReference type="ARBA" id="ARBA00022475"/>
    </source>
</evidence>
<dbReference type="PANTHER" id="PTHR39344:SF1">
    <property type="entry name" value="UPF0182 PROTEIN SLL1060"/>
    <property type="match status" value="1"/>
</dbReference>
<evidence type="ECO:0000256" key="3">
    <source>
        <dbReference type="ARBA" id="ARBA00022989"/>
    </source>
</evidence>
<feature type="transmembrane region" description="Helical" evidence="5">
    <location>
        <begin position="47"/>
        <end position="72"/>
    </location>
</feature>
<name>A0ABP5DWV6_9ACTN</name>
<feature type="transmembrane region" description="Helical" evidence="5">
    <location>
        <begin position="343"/>
        <end position="367"/>
    </location>
</feature>
<comment type="similarity">
    <text evidence="5">Belongs to the UPF0182 family.</text>
</comment>
<dbReference type="InterPro" id="IPR005372">
    <property type="entry name" value="UPF0182"/>
</dbReference>
<proteinExistence type="inferred from homology"/>